<dbReference type="InParanoid" id="A0A0C3DUB6"/>
<feature type="region of interest" description="Disordered" evidence="1">
    <location>
        <begin position="185"/>
        <end position="255"/>
    </location>
</feature>
<dbReference type="AlphaFoldDB" id="A0A0C3DUB6"/>
<feature type="region of interest" description="Disordered" evidence="1">
    <location>
        <begin position="17"/>
        <end position="140"/>
    </location>
</feature>
<dbReference type="EMBL" id="KN832871">
    <property type="protein sequence ID" value="KIN05653.1"/>
    <property type="molecule type" value="Genomic_DNA"/>
</dbReference>
<organism evidence="2 3">
    <name type="scientific">Oidiodendron maius (strain Zn)</name>
    <dbReference type="NCBI Taxonomy" id="913774"/>
    <lineage>
        <taxon>Eukaryota</taxon>
        <taxon>Fungi</taxon>
        <taxon>Dikarya</taxon>
        <taxon>Ascomycota</taxon>
        <taxon>Pezizomycotina</taxon>
        <taxon>Leotiomycetes</taxon>
        <taxon>Leotiomycetes incertae sedis</taxon>
        <taxon>Myxotrichaceae</taxon>
        <taxon>Oidiodendron</taxon>
    </lineage>
</organism>
<evidence type="ECO:0000313" key="3">
    <source>
        <dbReference type="Proteomes" id="UP000054321"/>
    </source>
</evidence>
<protein>
    <submittedName>
        <fullName evidence="2">Uncharacterized protein</fullName>
    </submittedName>
</protein>
<gene>
    <name evidence="2" type="ORF">OIDMADRAFT_141370</name>
</gene>
<accession>A0A0C3DUB6</accession>
<feature type="compositionally biased region" description="Polar residues" evidence="1">
    <location>
        <begin position="208"/>
        <end position="223"/>
    </location>
</feature>
<feature type="compositionally biased region" description="Polar residues" evidence="1">
    <location>
        <begin position="18"/>
        <end position="40"/>
    </location>
</feature>
<name>A0A0C3DUB6_OIDMZ</name>
<keyword evidence="3" id="KW-1185">Reference proteome</keyword>
<dbReference type="HOGENOM" id="CLU_1012286_0_0_1"/>
<sequence>MSATTICAASMLRKLTTGGDSSVPGWSQSQHSLSGGQNPGETADRRWMRGRWLPMGSGAVHAARRGLARSSTPCKQSVVHREQYVHITLSTRSNRASGRPRNKETQPSSPSPDPVPSDSRSGAQGRKAAEHTSLTPTGYSTWDGPPVCVRFKIHLKRCEHSNSRLRPKSTREWSVTKKLAQLSYTTHTTTSHDRECPGDGPLEGSGGQPPQRSAASALQNVPTFRSGDLRLAQDHEPKNHDVEMEDEAEEGPIRRLHRKRKYHLRLKWLLLLSPR</sequence>
<dbReference type="Proteomes" id="UP000054321">
    <property type="component" value="Unassembled WGS sequence"/>
</dbReference>
<evidence type="ECO:0000256" key="1">
    <source>
        <dbReference type="SAM" id="MobiDB-lite"/>
    </source>
</evidence>
<feature type="compositionally biased region" description="Basic and acidic residues" evidence="1">
    <location>
        <begin position="227"/>
        <end position="242"/>
    </location>
</feature>
<reference evidence="2 3" key="1">
    <citation type="submission" date="2014-04" db="EMBL/GenBank/DDBJ databases">
        <authorList>
            <consortium name="DOE Joint Genome Institute"/>
            <person name="Kuo A."/>
            <person name="Martino E."/>
            <person name="Perotto S."/>
            <person name="Kohler A."/>
            <person name="Nagy L.G."/>
            <person name="Floudas D."/>
            <person name="Copeland A."/>
            <person name="Barry K.W."/>
            <person name="Cichocki N."/>
            <person name="Veneault-Fourrey C."/>
            <person name="LaButti K."/>
            <person name="Lindquist E.A."/>
            <person name="Lipzen A."/>
            <person name="Lundell T."/>
            <person name="Morin E."/>
            <person name="Murat C."/>
            <person name="Sun H."/>
            <person name="Tunlid A."/>
            <person name="Henrissat B."/>
            <person name="Grigoriev I.V."/>
            <person name="Hibbett D.S."/>
            <person name="Martin F."/>
            <person name="Nordberg H.P."/>
            <person name="Cantor M.N."/>
            <person name="Hua S.X."/>
        </authorList>
    </citation>
    <scope>NUCLEOTIDE SEQUENCE [LARGE SCALE GENOMIC DNA]</scope>
    <source>
        <strain evidence="2 3">Zn</strain>
    </source>
</reference>
<proteinExistence type="predicted"/>
<reference evidence="3" key="2">
    <citation type="submission" date="2015-01" db="EMBL/GenBank/DDBJ databases">
        <title>Evolutionary Origins and Diversification of the Mycorrhizal Mutualists.</title>
        <authorList>
            <consortium name="DOE Joint Genome Institute"/>
            <consortium name="Mycorrhizal Genomics Consortium"/>
            <person name="Kohler A."/>
            <person name="Kuo A."/>
            <person name="Nagy L.G."/>
            <person name="Floudas D."/>
            <person name="Copeland A."/>
            <person name="Barry K.W."/>
            <person name="Cichocki N."/>
            <person name="Veneault-Fourrey C."/>
            <person name="LaButti K."/>
            <person name="Lindquist E.A."/>
            <person name="Lipzen A."/>
            <person name="Lundell T."/>
            <person name="Morin E."/>
            <person name="Murat C."/>
            <person name="Riley R."/>
            <person name="Ohm R."/>
            <person name="Sun H."/>
            <person name="Tunlid A."/>
            <person name="Henrissat B."/>
            <person name="Grigoriev I.V."/>
            <person name="Hibbett D.S."/>
            <person name="Martin F."/>
        </authorList>
    </citation>
    <scope>NUCLEOTIDE SEQUENCE [LARGE SCALE GENOMIC DNA]</scope>
    <source>
        <strain evidence="3">Zn</strain>
    </source>
</reference>
<evidence type="ECO:0000313" key="2">
    <source>
        <dbReference type="EMBL" id="KIN05653.1"/>
    </source>
</evidence>